<comment type="similarity">
    <text evidence="1">Belongs to the SIP oxidoreductase family.</text>
</comment>
<evidence type="ECO:0000259" key="3">
    <source>
        <dbReference type="Pfam" id="PF08021"/>
    </source>
</evidence>
<dbReference type="InterPro" id="IPR037119">
    <property type="entry name" value="Haem_oxidase_HugZ-like_sf"/>
</dbReference>
<protein>
    <submittedName>
        <fullName evidence="5">Siderophore-interacting protein</fullName>
    </submittedName>
</protein>
<evidence type="ECO:0000259" key="2">
    <source>
        <dbReference type="Pfam" id="PF04954"/>
    </source>
</evidence>
<dbReference type="EMBL" id="CP024449">
    <property type="protein sequence ID" value="ATR80147.1"/>
    <property type="molecule type" value="Genomic_DNA"/>
</dbReference>
<dbReference type="Pfam" id="PF04954">
    <property type="entry name" value="SIP"/>
    <property type="match status" value="1"/>
</dbReference>
<feature type="domain" description="Siderophore-interacting FAD-binding" evidence="3">
    <location>
        <begin position="174"/>
        <end position="225"/>
    </location>
</feature>
<reference evidence="6" key="1">
    <citation type="submission" date="2017-10" db="EMBL/GenBank/DDBJ databases">
        <title>Complete genome sequence of Moraxella osloensis NP7 isolated from human skin.</title>
        <authorList>
            <person name="Lee K."/>
            <person name="Lim J.Y."/>
            <person name="Hwang I."/>
        </authorList>
    </citation>
    <scope>NUCLEOTIDE SEQUENCE [LARGE SCALE GENOMIC DNA]</scope>
    <source>
        <strain evidence="6">NP7</strain>
        <plasmid evidence="6">pnp7-6</plasmid>
    </source>
</reference>
<dbReference type="PANTHER" id="PTHR30157">
    <property type="entry name" value="FERRIC REDUCTASE, NADPH-DEPENDENT"/>
    <property type="match status" value="1"/>
</dbReference>
<organism evidence="5 6">
    <name type="scientific">Faucicola osloensis</name>
    <name type="common">Moraxella osloensis</name>
    <dbReference type="NCBI Taxonomy" id="34062"/>
    <lineage>
        <taxon>Bacteria</taxon>
        <taxon>Pseudomonadati</taxon>
        <taxon>Pseudomonadota</taxon>
        <taxon>Gammaproteobacteria</taxon>
        <taxon>Moraxellales</taxon>
        <taxon>Moraxellaceae</taxon>
        <taxon>Faucicola</taxon>
    </lineage>
</organism>
<dbReference type="PANTHER" id="PTHR30157:SF0">
    <property type="entry name" value="NADPH-DEPENDENT FERRIC-CHELATE REDUCTASE"/>
    <property type="match status" value="1"/>
</dbReference>
<keyword evidence="5" id="KW-0614">Plasmid</keyword>
<dbReference type="OrthoDB" id="9814826at2"/>
<sequence length="355" mass="40865">MQTLPPTPISDPNITPFLADIISHINDEHTHDLRTIAEAKLGGLSQQIAVSVEQIYHHGFEMKVCQFATHNAIANTPSQEKPLPVLHRLWVDFDQPIEQLEDLMMAYVKVLERSQRKLGRLPIQTLERKFTFLQGFFVTENMYRMVLTAPNDTVIDQAGYAYLFDIDESLVDKTKDSRPRPHRYYTLRQVTQTTSNAQVWIDVYVHGDNLGSRWATSRKLGDTITTQREFAEHVHHLHDGKALLIADETSLPTVARLLEQWQNPIPPVVMVMTHNATEQAYLSHSTSATPYRLIQINHYDSHDIQGHIQQLLDEQMTFDSVWGGLQAGLVKTLRPWLQQALAMNRQQMVLKVYWR</sequence>
<proteinExistence type="inferred from homology"/>
<dbReference type="Gene3D" id="3.20.180.10">
    <property type="entry name" value="PNP-oxidase-like"/>
    <property type="match status" value="1"/>
</dbReference>
<accession>A0A1B8PS50</accession>
<name>A0A1B8PS50_FAUOS</name>
<dbReference type="AlphaFoldDB" id="A0A1B8PS50"/>
<evidence type="ECO:0000313" key="5">
    <source>
        <dbReference type="EMBL" id="ATR80147.1"/>
    </source>
</evidence>
<dbReference type="Gene3D" id="2.40.30.10">
    <property type="entry name" value="Translation factors"/>
    <property type="match status" value="1"/>
</dbReference>
<feature type="domain" description="SIP-like Rossmann fold" evidence="2">
    <location>
        <begin position="242"/>
        <end position="355"/>
    </location>
</feature>
<evidence type="ECO:0000256" key="1">
    <source>
        <dbReference type="ARBA" id="ARBA00035644"/>
    </source>
</evidence>
<geneLocation type="plasmid" evidence="6">
    <name>pnp7-6</name>
</geneLocation>
<dbReference type="RefSeq" id="WP_065253156.1">
    <property type="nucleotide sequence ID" value="NZ_CP024449.1"/>
</dbReference>
<dbReference type="Gene3D" id="3.40.50.80">
    <property type="entry name" value="Nucleotide-binding domain of ferredoxin-NADP reductase (FNR) module"/>
    <property type="match status" value="1"/>
</dbReference>
<dbReference type="InterPro" id="IPR019595">
    <property type="entry name" value="DUF2470"/>
</dbReference>
<dbReference type="InterPro" id="IPR039374">
    <property type="entry name" value="SIP_fam"/>
</dbReference>
<feature type="domain" description="DUF2470" evidence="4">
    <location>
        <begin position="19"/>
        <end position="104"/>
    </location>
</feature>
<dbReference type="Pfam" id="PF08021">
    <property type="entry name" value="FAD_binding_9"/>
    <property type="match status" value="1"/>
</dbReference>
<dbReference type="InterPro" id="IPR007037">
    <property type="entry name" value="SIP_rossman_dom"/>
</dbReference>
<dbReference type="InterPro" id="IPR039261">
    <property type="entry name" value="FNR_nucleotide-bd"/>
</dbReference>
<evidence type="ECO:0000259" key="4">
    <source>
        <dbReference type="Pfam" id="PF10615"/>
    </source>
</evidence>
<dbReference type="Pfam" id="PF10615">
    <property type="entry name" value="DUF2470"/>
    <property type="match status" value="1"/>
</dbReference>
<gene>
    <name evidence="5" type="ORF">NP7_12470</name>
</gene>
<evidence type="ECO:0000313" key="6">
    <source>
        <dbReference type="Proteomes" id="UP000229340"/>
    </source>
</evidence>
<dbReference type="CDD" id="cd06193">
    <property type="entry name" value="siderophore_interacting"/>
    <property type="match status" value="1"/>
</dbReference>
<dbReference type="Proteomes" id="UP000229340">
    <property type="component" value="Plasmid pNP7-6"/>
</dbReference>
<dbReference type="InterPro" id="IPR013113">
    <property type="entry name" value="SIP_FAD-bd"/>
</dbReference>